<comment type="caution">
    <text evidence="4">The sequence shown here is derived from an EMBL/GenBank/DDBJ whole genome shotgun (WGS) entry which is preliminary data.</text>
</comment>
<sequence length="797" mass="86893">MTEDLAGRAADLDAQRSLGPLLRRFRRRALLTQEELAERSGVSVSTIAGVETGRVRRPRGSSLRLLADALGVTDEDRAQLIGDVRLANPEPEMSNVAIMPVPAQLPPAVAGFAGRGSHLEQLGVLMSTVADDDAGSTRIAVISGTAGVGKTALAVHWAHRIADRFPDGQLYVNLRGFDPDGQAMEAAEAVLGFLDALRVPPHQLPPTLDTRVALYRSLMAGRQMLVLLDNARASAHVRPLLPASSGCLVLVTSRHQLSGLVATHAAHQVALDLLTFAEARQMLVNRLGAGRVDDESDAVEQIIECCVRLPLALAIVAARAAARPGFSLVTVAGELACADRRMDSLTTDDRHTDVPAVFSWSYRALSPEAARLFRLLGLHPGADISAPAAASLAALHIARTRSLLAELTNIQLLTEHLPGRYTFHDLLRVYAADLTRRTEPSQERIDTTRRILDHYLHTGYTAARLLQPSRQPIALASPSSGVTPERLADHQAALDWCDAEREAILSVLSHAERCGYDRQVWQVAWTVFDYLDRRGQWQYQASTQQFAMNAAARCHDRQAEALAHRLHARALIWLGDLDDAHTHLRHALDLCVQIGDQTGQADTLLHHASLHGRAGDFVQALHRAQQALDLHRTTGHRAGYGLALNAVGWYHGRLGDYPRALAYCEAALIEFQQIDDPDGEGDAWDSLGYAYHHLGDHAQAISAYRNAIELYRSLGNEFNVAIVLIRLGDTRHATGDLDTARAHWREALGTLDELQHPHADEVRDRLATDTPSRTAPTPWGETPPVPVGVPSNTVAAE</sequence>
<feature type="repeat" description="TPR" evidence="1">
    <location>
        <begin position="681"/>
        <end position="714"/>
    </location>
</feature>
<dbReference type="EMBL" id="JBHSPR010000034">
    <property type="protein sequence ID" value="MFC6020676.1"/>
    <property type="molecule type" value="Genomic_DNA"/>
</dbReference>
<dbReference type="CDD" id="cd00093">
    <property type="entry name" value="HTH_XRE"/>
    <property type="match status" value="1"/>
</dbReference>
<dbReference type="PRINTS" id="PR00364">
    <property type="entry name" value="DISEASERSIST"/>
</dbReference>
<dbReference type="SUPFAM" id="SSF52540">
    <property type="entry name" value="P-loop containing nucleoside triphosphate hydrolases"/>
    <property type="match status" value="1"/>
</dbReference>
<dbReference type="InterPro" id="IPR010982">
    <property type="entry name" value="Lambda_DNA-bd_dom_sf"/>
</dbReference>
<keyword evidence="1" id="KW-0802">TPR repeat</keyword>
<evidence type="ECO:0000313" key="5">
    <source>
        <dbReference type="Proteomes" id="UP001596203"/>
    </source>
</evidence>
<dbReference type="Pfam" id="PF13560">
    <property type="entry name" value="HTH_31"/>
    <property type="match status" value="1"/>
</dbReference>
<proteinExistence type="predicted"/>
<dbReference type="InterPro" id="IPR011990">
    <property type="entry name" value="TPR-like_helical_dom_sf"/>
</dbReference>
<evidence type="ECO:0000256" key="1">
    <source>
        <dbReference type="PROSITE-ProRule" id="PRU00339"/>
    </source>
</evidence>
<dbReference type="Gene3D" id="1.25.40.10">
    <property type="entry name" value="Tetratricopeptide repeat domain"/>
    <property type="match status" value="2"/>
</dbReference>
<dbReference type="Pfam" id="PF13424">
    <property type="entry name" value="TPR_12"/>
    <property type="match status" value="2"/>
</dbReference>
<keyword evidence="4" id="KW-0547">Nucleotide-binding</keyword>
<dbReference type="SMART" id="SM00530">
    <property type="entry name" value="HTH_XRE"/>
    <property type="match status" value="1"/>
</dbReference>
<evidence type="ECO:0000259" key="3">
    <source>
        <dbReference type="PROSITE" id="PS50943"/>
    </source>
</evidence>
<dbReference type="InterPro" id="IPR019734">
    <property type="entry name" value="TPR_rpt"/>
</dbReference>
<protein>
    <submittedName>
        <fullName evidence="4">ATP-binding protein</fullName>
    </submittedName>
</protein>
<feature type="region of interest" description="Disordered" evidence="2">
    <location>
        <begin position="759"/>
        <end position="797"/>
    </location>
</feature>
<dbReference type="PANTHER" id="PTHR47691:SF3">
    <property type="entry name" value="HTH-TYPE TRANSCRIPTIONAL REGULATOR RV0890C-RELATED"/>
    <property type="match status" value="1"/>
</dbReference>
<evidence type="ECO:0000313" key="4">
    <source>
        <dbReference type="EMBL" id="MFC6020676.1"/>
    </source>
</evidence>
<dbReference type="PROSITE" id="PS50005">
    <property type="entry name" value="TPR"/>
    <property type="match status" value="1"/>
</dbReference>
<dbReference type="InterPro" id="IPR001387">
    <property type="entry name" value="Cro/C1-type_HTH"/>
</dbReference>
<gene>
    <name evidence="4" type="ORF">ACFP2T_31450</name>
</gene>
<keyword evidence="4" id="KW-0067">ATP-binding</keyword>
<keyword evidence="5" id="KW-1185">Reference proteome</keyword>
<reference evidence="5" key="1">
    <citation type="journal article" date="2019" name="Int. J. Syst. Evol. Microbiol.">
        <title>The Global Catalogue of Microorganisms (GCM) 10K type strain sequencing project: providing services to taxonomists for standard genome sequencing and annotation.</title>
        <authorList>
            <consortium name="The Broad Institute Genomics Platform"/>
            <consortium name="The Broad Institute Genome Sequencing Center for Infectious Disease"/>
            <person name="Wu L."/>
            <person name="Ma J."/>
        </authorList>
    </citation>
    <scope>NUCLEOTIDE SEQUENCE [LARGE SCALE GENOMIC DNA]</scope>
    <source>
        <strain evidence="5">ZS-35-S2</strain>
    </source>
</reference>
<dbReference type="SUPFAM" id="SSF47413">
    <property type="entry name" value="lambda repressor-like DNA-binding domains"/>
    <property type="match status" value="1"/>
</dbReference>
<dbReference type="SMART" id="SM00028">
    <property type="entry name" value="TPR"/>
    <property type="match status" value="5"/>
</dbReference>
<dbReference type="Gene3D" id="3.40.50.300">
    <property type="entry name" value="P-loop containing nucleotide triphosphate hydrolases"/>
    <property type="match status" value="1"/>
</dbReference>
<accession>A0ABW1KG50</accession>
<organism evidence="4 5">
    <name type="scientific">Plantactinospora solaniradicis</name>
    <dbReference type="NCBI Taxonomy" id="1723736"/>
    <lineage>
        <taxon>Bacteria</taxon>
        <taxon>Bacillati</taxon>
        <taxon>Actinomycetota</taxon>
        <taxon>Actinomycetes</taxon>
        <taxon>Micromonosporales</taxon>
        <taxon>Micromonosporaceae</taxon>
        <taxon>Plantactinospora</taxon>
    </lineage>
</organism>
<dbReference type="InterPro" id="IPR027417">
    <property type="entry name" value="P-loop_NTPase"/>
</dbReference>
<dbReference type="Proteomes" id="UP001596203">
    <property type="component" value="Unassembled WGS sequence"/>
</dbReference>
<dbReference type="SUPFAM" id="SSF48452">
    <property type="entry name" value="TPR-like"/>
    <property type="match status" value="1"/>
</dbReference>
<feature type="domain" description="HTH cro/C1-type" evidence="3">
    <location>
        <begin position="22"/>
        <end position="77"/>
    </location>
</feature>
<dbReference type="Gene3D" id="1.10.260.40">
    <property type="entry name" value="lambda repressor-like DNA-binding domains"/>
    <property type="match status" value="1"/>
</dbReference>
<dbReference type="GO" id="GO:0005524">
    <property type="term" value="F:ATP binding"/>
    <property type="evidence" value="ECO:0007669"/>
    <property type="project" value="UniProtKB-KW"/>
</dbReference>
<dbReference type="RefSeq" id="WP_377428170.1">
    <property type="nucleotide sequence ID" value="NZ_JBHSPR010000034.1"/>
</dbReference>
<evidence type="ECO:0000256" key="2">
    <source>
        <dbReference type="SAM" id="MobiDB-lite"/>
    </source>
</evidence>
<name>A0ABW1KG50_9ACTN</name>
<dbReference type="PROSITE" id="PS50943">
    <property type="entry name" value="HTH_CROC1"/>
    <property type="match status" value="1"/>
</dbReference>
<dbReference type="PANTHER" id="PTHR47691">
    <property type="entry name" value="REGULATOR-RELATED"/>
    <property type="match status" value="1"/>
</dbReference>